<reference evidence="2 3" key="1">
    <citation type="submission" date="2023-08" db="EMBL/GenBank/DDBJ databases">
        <title>Black Yeasts Isolated from many extreme environments.</title>
        <authorList>
            <person name="Coleine C."/>
            <person name="Stajich J.E."/>
            <person name="Selbmann L."/>
        </authorList>
    </citation>
    <scope>NUCLEOTIDE SEQUENCE [LARGE SCALE GENOMIC DNA]</scope>
    <source>
        <strain evidence="2 3">CCFEE 5885</strain>
    </source>
</reference>
<name>A0ABR0KJ90_9EURO</name>
<organism evidence="2 3">
    <name type="scientific">Lithohypha guttulata</name>
    <dbReference type="NCBI Taxonomy" id="1690604"/>
    <lineage>
        <taxon>Eukaryota</taxon>
        <taxon>Fungi</taxon>
        <taxon>Dikarya</taxon>
        <taxon>Ascomycota</taxon>
        <taxon>Pezizomycotina</taxon>
        <taxon>Eurotiomycetes</taxon>
        <taxon>Chaetothyriomycetidae</taxon>
        <taxon>Chaetothyriales</taxon>
        <taxon>Trichomeriaceae</taxon>
        <taxon>Lithohypha</taxon>
    </lineage>
</organism>
<dbReference type="Gene3D" id="3.90.190.10">
    <property type="entry name" value="Protein tyrosine phosphatase superfamily"/>
    <property type="match status" value="1"/>
</dbReference>
<dbReference type="PANTHER" id="PTHR31126">
    <property type="entry name" value="TYROSINE-PROTEIN PHOSPHATASE"/>
    <property type="match status" value="1"/>
</dbReference>
<evidence type="ECO:0000313" key="3">
    <source>
        <dbReference type="Proteomes" id="UP001345013"/>
    </source>
</evidence>
<evidence type="ECO:0000313" key="2">
    <source>
        <dbReference type="EMBL" id="KAK5097770.1"/>
    </source>
</evidence>
<accession>A0ABR0KJ90</accession>
<dbReference type="PROSITE" id="PS50056">
    <property type="entry name" value="TYR_PHOSPHATASE_2"/>
    <property type="match status" value="1"/>
</dbReference>
<gene>
    <name evidence="2" type="ORF">LTR24_002026</name>
</gene>
<dbReference type="InterPro" id="IPR016130">
    <property type="entry name" value="Tyr_Pase_AS"/>
</dbReference>
<dbReference type="InterPro" id="IPR026893">
    <property type="entry name" value="Tyr/Ser_Pase_IphP-type"/>
</dbReference>
<protein>
    <recommendedName>
        <fullName evidence="1">Tyrosine specific protein phosphatases domain-containing protein</fullName>
    </recommendedName>
</protein>
<dbReference type="PANTHER" id="PTHR31126:SF10">
    <property type="entry name" value="PROTEIN PHOSPHATASE, PUTATIVE (AFU_ORTHOLOGUE AFUA_6G06650)-RELATED"/>
    <property type="match status" value="1"/>
</dbReference>
<dbReference type="InterPro" id="IPR029021">
    <property type="entry name" value="Prot-tyrosine_phosphatase-like"/>
</dbReference>
<sequence length="296" mass="32943">MAGEVTAFDNVLNFRDVGSYINQHEKKQHLRLGQLYRSARPDSASSSDRQKLQHGLRIKTIIDLRSKTEHIEAAQKHAKRTAASSAVTAFTSDDKIGDPIKIPGIDYADINLNGKGFERHLVWQLSYGNLASLMGYMLFGYRLQGISIIGKNVLQKRGLVGLGQDTLDHSGPEIKQVFDVLADPKSYPVLVHCTQGKDRTGLIVMLVLLLCDVDATAITDDYVKSESELEPEFEERMKEIASIGLDESFARCPPDFVRNIVSFLESHYGSVENYLSGIGVTQKQLDSTRQVLVEKC</sequence>
<dbReference type="SUPFAM" id="SSF52799">
    <property type="entry name" value="(Phosphotyrosine protein) phosphatases II"/>
    <property type="match status" value="1"/>
</dbReference>
<proteinExistence type="predicted"/>
<evidence type="ECO:0000259" key="1">
    <source>
        <dbReference type="PROSITE" id="PS50056"/>
    </source>
</evidence>
<dbReference type="EMBL" id="JAVRRG010000016">
    <property type="protein sequence ID" value="KAK5097770.1"/>
    <property type="molecule type" value="Genomic_DNA"/>
</dbReference>
<dbReference type="PROSITE" id="PS00383">
    <property type="entry name" value="TYR_PHOSPHATASE_1"/>
    <property type="match status" value="1"/>
</dbReference>
<dbReference type="InterPro" id="IPR000387">
    <property type="entry name" value="Tyr_Pase_dom"/>
</dbReference>
<dbReference type="Proteomes" id="UP001345013">
    <property type="component" value="Unassembled WGS sequence"/>
</dbReference>
<comment type="caution">
    <text evidence="2">The sequence shown here is derived from an EMBL/GenBank/DDBJ whole genome shotgun (WGS) entry which is preliminary data.</text>
</comment>
<keyword evidence="3" id="KW-1185">Reference proteome</keyword>
<dbReference type="Pfam" id="PF13350">
    <property type="entry name" value="Y_phosphatase3"/>
    <property type="match status" value="1"/>
</dbReference>
<feature type="domain" description="Tyrosine specific protein phosphatases" evidence="1">
    <location>
        <begin position="175"/>
        <end position="214"/>
    </location>
</feature>